<dbReference type="KEGG" id="maj:MAA_11189"/>
<dbReference type="RefSeq" id="XP_011411471.1">
    <property type="nucleotide sequence ID" value="XM_011413169.1"/>
</dbReference>
<feature type="region of interest" description="Disordered" evidence="1">
    <location>
        <begin position="67"/>
        <end position="103"/>
    </location>
</feature>
<evidence type="ECO:0000256" key="1">
    <source>
        <dbReference type="SAM" id="MobiDB-lite"/>
    </source>
</evidence>
<reference evidence="2 3" key="2">
    <citation type="journal article" date="2014" name="Proc. Natl. Acad. Sci. U.S.A.">
        <title>Trajectory and genomic determinants of fungal-pathogen speciation and host adaptation.</title>
        <authorList>
            <person name="Hu X."/>
            <person name="Xiao G."/>
            <person name="Zheng P."/>
            <person name="Shang Y."/>
            <person name="Su Y."/>
            <person name="Zhang X."/>
            <person name="Liu X."/>
            <person name="Zhan S."/>
            <person name="St Leger R.J."/>
            <person name="Wang C."/>
        </authorList>
    </citation>
    <scope>GENOME REANNOTATION</scope>
    <source>
        <strain evidence="3">ARSEF 23 / ATCC MYA-3075</strain>
    </source>
</reference>
<sequence>MPILLGLHLPLKRRIQLVCVFSIALLLTETDIAIIVGCMPACAQFLSPGASASTFFRSLRSRLLGSRRAGTGTGKTTSSKLSLSYEQQQQQQKRGQFGGGSDESKQILDYEMTDTQSLKATARVDDGLDWHRQSNHLREDRSAQQWV</sequence>
<feature type="compositionally biased region" description="Low complexity" evidence="1">
    <location>
        <begin position="67"/>
        <end position="95"/>
    </location>
</feature>
<keyword evidence="3" id="KW-1185">Reference proteome</keyword>
<evidence type="ECO:0000313" key="2">
    <source>
        <dbReference type="EMBL" id="KHO11111.1"/>
    </source>
</evidence>
<gene>
    <name evidence="2" type="ORF">MAA_11189</name>
</gene>
<organism evidence="2 3">
    <name type="scientific">Metarhizium robertsii (strain ARSEF 23 / ATCC MYA-3075)</name>
    <name type="common">Metarhizium anisopliae (strain ARSEF 23)</name>
    <dbReference type="NCBI Taxonomy" id="655844"/>
    <lineage>
        <taxon>Eukaryota</taxon>
        <taxon>Fungi</taxon>
        <taxon>Dikarya</taxon>
        <taxon>Ascomycota</taxon>
        <taxon>Pezizomycotina</taxon>
        <taxon>Sordariomycetes</taxon>
        <taxon>Hypocreomycetidae</taxon>
        <taxon>Hypocreales</taxon>
        <taxon>Clavicipitaceae</taxon>
        <taxon>Metarhizium</taxon>
    </lineage>
</organism>
<proteinExistence type="predicted"/>
<dbReference type="GeneID" id="23632637"/>
<dbReference type="EMBL" id="ADNJ02000005">
    <property type="protein sequence ID" value="KHO11111.1"/>
    <property type="molecule type" value="Genomic_DNA"/>
</dbReference>
<dbReference type="HOGENOM" id="CLU_148164_0_0_1"/>
<name>A0A0B2XGS2_METRA</name>
<dbReference type="OrthoDB" id="10492490at2759"/>
<reference evidence="2 3" key="1">
    <citation type="journal article" date="2011" name="PLoS Genet.">
        <title>Genome sequencing and comparative transcriptomics of the model entomopathogenic fungi Metarhizium anisopliae and M. acridum.</title>
        <authorList>
            <person name="Gao Q."/>
            <person name="Jin K."/>
            <person name="Ying S.H."/>
            <person name="Zhang Y."/>
            <person name="Xiao G."/>
            <person name="Shang Y."/>
            <person name="Duan Z."/>
            <person name="Hu X."/>
            <person name="Xie X.Q."/>
            <person name="Zhou G."/>
            <person name="Peng G."/>
            <person name="Luo Z."/>
            <person name="Huang W."/>
            <person name="Wang B."/>
            <person name="Fang W."/>
            <person name="Wang S."/>
            <person name="Zhong Y."/>
            <person name="Ma L.J."/>
            <person name="St Leger R.J."/>
            <person name="Zhao G.P."/>
            <person name="Pei Y."/>
            <person name="Feng M.G."/>
            <person name="Xia Y."/>
            <person name="Wang C."/>
        </authorList>
    </citation>
    <scope>NUCLEOTIDE SEQUENCE [LARGE SCALE GENOMIC DNA]</scope>
    <source>
        <strain evidence="3">ARSEF 23 / ATCC MYA-3075</strain>
    </source>
</reference>
<protein>
    <submittedName>
        <fullName evidence="2">Uncharacterized protein</fullName>
    </submittedName>
</protein>
<evidence type="ECO:0000313" key="3">
    <source>
        <dbReference type="Proteomes" id="UP000002498"/>
    </source>
</evidence>
<dbReference type="AlphaFoldDB" id="A0A0B2XGS2"/>
<dbReference type="Proteomes" id="UP000002498">
    <property type="component" value="Unassembled WGS sequence"/>
</dbReference>
<accession>A0A0B2XGS2</accession>
<comment type="caution">
    <text evidence="2">The sequence shown here is derived from an EMBL/GenBank/DDBJ whole genome shotgun (WGS) entry which is preliminary data.</text>
</comment>